<dbReference type="Pfam" id="PF01548">
    <property type="entry name" value="DEDD_Tnp_IS110"/>
    <property type="match status" value="1"/>
</dbReference>
<evidence type="ECO:0000259" key="1">
    <source>
        <dbReference type="Pfam" id="PF01548"/>
    </source>
</evidence>
<reference evidence="2" key="1">
    <citation type="journal article" date="2014" name="Front. Microbiol.">
        <title>High frequency of phylogenetically diverse reductive dehalogenase-homologous genes in deep subseafloor sedimentary metagenomes.</title>
        <authorList>
            <person name="Kawai M."/>
            <person name="Futagami T."/>
            <person name="Toyoda A."/>
            <person name="Takaki Y."/>
            <person name="Nishi S."/>
            <person name="Hori S."/>
            <person name="Arai W."/>
            <person name="Tsubouchi T."/>
            <person name="Morono Y."/>
            <person name="Uchiyama I."/>
            <person name="Ito T."/>
            <person name="Fujiyama A."/>
            <person name="Inagaki F."/>
            <person name="Takami H."/>
        </authorList>
    </citation>
    <scope>NUCLEOTIDE SEQUENCE</scope>
    <source>
        <strain evidence="2">Expedition CK06-06</strain>
    </source>
</reference>
<name>X1PBD7_9ZZZZ</name>
<dbReference type="InterPro" id="IPR002525">
    <property type="entry name" value="Transp_IS110-like_N"/>
</dbReference>
<dbReference type="GO" id="GO:0006313">
    <property type="term" value="P:DNA transposition"/>
    <property type="evidence" value="ECO:0007669"/>
    <property type="project" value="InterPro"/>
</dbReference>
<proteinExistence type="predicted"/>
<protein>
    <recommendedName>
        <fullName evidence="1">Transposase IS110-like N-terminal domain-containing protein</fullName>
    </recommendedName>
</protein>
<evidence type="ECO:0000313" key="2">
    <source>
        <dbReference type="EMBL" id="GAI53617.1"/>
    </source>
</evidence>
<dbReference type="GO" id="GO:0003677">
    <property type="term" value="F:DNA binding"/>
    <property type="evidence" value="ECO:0007669"/>
    <property type="project" value="InterPro"/>
</dbReference>
<sequence length="85" mass="9813">MEVAIEATPSWYWLYDYLEGEGFEVKLYHPLKTKAIAYAKVKTDKVGSVTLAHLLRSNLLPLSYVPEKLIRLNRELLRYRAKSSG</sequence>
<comment type="caution">
    <text evidence="2">The sequence shown here is derived from an EMBL/GenBank/DDBJ whole genome shotgun (WGS) entry which is preliminary data.</text>
</comment>
<dbReference type="GO" id="GO:0004803">
    <property type="term" value="F:transposase activity"/>
    <property type="evidence" value="ECO:0007669"/>
    <property type="project" value="InterPro"/>
</dbReference>
<organism evidence="2">
    <name type="scientific">marine sediment metagenome</name>
    <dbReference type="NCBI Taxonomy" id="412755"/>
    <lineage>
        <taxon>unclassified sequences</taxon>
        <taxon>metagenomes</taxon>
        <taxon>ecological metagenomes</taxon>
    </lineage>
</organism>
<feature type="domain" description="Transposase IS110-like N-terminal" evidence="1">
    <location>
        <begin position="2"/>
        <end position="82"/>
    </location>
</feature>
<dbReference type="AlphaFoldDB" id="X1PBD7"/>
<dbReference type="EMBL" id="BARV01040397">
    <property type="protein sequence ID" value="GAI53617.1"/>
    <property type="molecule type" value="Genomic_DNA"/>
</dbReference>
<accession>X1PBD7</accession>
<gene>
    <name evidence="2" type="ORF">S06H3_61562</name>
</gene>